<evidence type="ECO:0000313" key="2">
    <source>
        <dbReference type="Proteomes" id="UP000534186"/>
    </source>
</evidence>
<organism evidence="1 2">
    <name type="scientific">Tunturiibacter lichenicola</name>
    <dbReference type="NCBI Taxonomy" id="2051959"/>
    <lineage>
        <taxon>Bacteria</taxon>
        <taxon>Pseudomonadati</taxon>
        <taxon>Acidobacteriota</taxon>
        <taxon>Terriglobia</taxon>
        <taxon>Terriglobales</taxon>
        <taxon>Acidobacteriaceae</taxon>
        <taxon>Tunturiibacter</taxon>
    </lineage>
</organism>
<proteinExistence type="predicted"/>
<evidence type="ECO:0000313" key="1">
    <source>
        <dbReference type="EMBL" id="NYF53503.1"/>
    </source>
</evidence>
<name>A0A7Y9T415_9BACT</name>
<accession>A0A7Y9T415</accession>
<dbReference type="Proteomes" id="UP000534186">
    <property type="component" value="Unassembled WGS sequence"/>
</dbReference>
<reference evidence="1 2" key="1">
    <citation type="submission" date="2020-07" db="EMBL/GenBank/DDBJ databases">
        <title>Genomic Encyclopedia of Type Strains, Phase IV (KMG-V): Genome sequencing to study the core and pangenomes of soil and plant-associated prokaryotes.</title>
        <authorList>
            <person name="Whitman W."/>
        </authorList>
    </citation>
    <scope>NUCLEOTIDE SEQUENCE [LARGE SCALE GENOMIC DNA]</scope>
    <source>
        <strain evidence="1 2">M8UP30</strain>
    </source>
</reference>
<dbReference type="AlphaFoldDB" id="A0A7Y9T415"/>
<protein>
    <submittedName>
        <fullName evidence="1">Uncharacterized protein</fullName>
    </submittedName>
</protein>
<gene>
    <name evidence="1" type="ORF">HDF12_003902</name>
</gene>
<dbReference type="EMBL" id="JACCCV010000002">
    <property type="protein sequence ID" value="NYF53503.1"/>
    <property type="molecule type" value="Genomic_DNA"/>
</dbReference>
<comment type="caution">
    <text evidence="1">The sequence shown here is derived from an EMBL/GenBank/DDBJ whole genome shotgun (WGS) entry which is preliminary data.</text>
</comment>
<sequence length="64" mass="7093">MKGEDSTELNSIGLPDHRVLYASLEGIGLKVTLATVRNFKQGSVDDRNRKPFGKYLVTIDCIIV</sequence>